<dbReference type="PANTHER" id="PTHR46201">
    <property type="entry name" value="PHD FINGER PROTEIN MALE MEIOCYTE DEATH 1-RELATED"/>
    <property type="match status" value="1"/>
</dbReference>
<dbReference type="Proteomes" id="UP000290289">
    <property type="component" value="Chromosome 13"/>
</dbReference>
<proteinExistence type="predicted"/>
<evidence type="ECO:0000313" key="1">
    <source>
        <dbReference type="EMBL" id="RXH79352.1"/>
    </source>
</evidence>
<dbReference type="EMBL" id="RDQH01000339">
    <property type="protein sequence ID" value="RXH79352.1"/>
    <property type="molecule type" value="Genomic_DNA"/>
</dbReference>
<dbReference type="OrthoDB" id="436852at2759"/>
<organism evidence="1 2">
    <name type="scientific">Malus domestica</name>
    <name type="common">Apple</name>
    <name type="synonym">Pyrus malus</name>
    <dbReference type="NCBI Taxonomy" id="3750"/>
    <lineage>
        <taxon>Eukaryota</taxon>
        <taxon>Viridiplantae</taxon>
        <taxon>Streptophyta</taxon>
        <taxon>Embryophyta</taxon>
        <taxon>Tracheophyta</taxon>
        <taxon>Spermatophyta</taxon>
        <taxon>Magnoliopsida</taxon>
        <taxon>eudicotyledons</taxon>
        <taxon>Gunneridae</taxon>
        <taxon>Pentapetalae</taxon>
        <taxon>rosids</taxon>
        <taxon>fabids</taxon>
        <taxon>Rosales</taxon>
        <taxon>Rosaceae</taxon>
        <taxon>Amygdaloideae</taxon>
        <taxon>Maleae</taxon>
        <taxon>Malus</taxon>
    </lineage>
</organism>
<evidence type="ECO:0000313" key="2">
    <source>
        <dbReference type="Proteomes" id="UP000290289"/>
    </source>
</evidence>
<keyword evidence="2" id="KW-1185">Reference proteome</keyword>
<dbReference type="PANTHER" id="PTHR46201:SF9">
    <property type="entry name" value="PHD FINGER PROTEIN MALE MEIOCYTE DEATH 1"/>
    <property type="match status" value="1"/>
</dbReference>
<protein>
    <submittedName>
        <fullName evidence="1">Uncharacterized protein</fullName>
    </submittedName>
</protein>
<comment type="caution">
    <text evidence="1">The sequence shown here is derived from an EMBL/GenBank/DDBJ whole genome shotgun (WGS) entry which is preliminary data.</text>
</comment>
<gene>
    <name evidence="1" type="ORF">DVH24_040499</name>
</gene>
<dbReference type="AlphaFoldDB" id="A0A498IB14"/>
<dbReference type="STRING" id="3750.A0A498IB14"/>
<accession>A0A498IB14</accession>
<name>A0A498IB14_MALDO</name>
<reference evidence="1 2" key="1">
    <citation type="submission" date="2018-10" db="EMBL/GenBank/DDBJ databases">
        <title>A high-quality apple genome assembly.</title>
        <authorList>
            <person name="Hu J."/>
        </authorList>
    </citation>
    <scope>NUCLEOTIDE SEQUENCE [LARGE SCALE GENOMIC DNA]</scope>
    <source>
        <strain evidence="2">cv. HFTH1</strain>
        <tissue evidence="1">Young leaf</tissue>
    </source>
</reference>
<dbReference type="KEGG" id="mdm:103452287"/>
<sequence length="515" mass="58879">MSTTHPFSNFCSGPHRFLGAFRDNVLEFVQEFDNLGEFLHGMNVWRRQLTVEGQGVTVPLYIIEEDVKKLSKRQTCDHCRITGWSKHLLCNRSYHVIILSEEDWNKPLQNGVLDLQNHIMYGLIHSDGYGHLLGIRGHDAGSAHLSGTEIMDLWDRMCTLLRTRAICVKDNSMKAGMDLRLLFGVACGRSWFDKWGYKFYRGSYGISRFAYVDSLNHIGSLELSKMTESSFGHQLQALLSRYRDFRTLKDLLSHLVGMIHEAENMKRNSRNVDDIKELKDNSKCKADKIRIAVNQFKEILGNGAPLMPRKALREAAVDLARANKQANRPSVGATAVLDHVLSNLDNVVVDEHHIFARTITKDHNGRDVYHLQLKEVPWEGQIYNRTCNDIKRLYDSYVKMEGLPGADSNGEVKKVKECVQIIQNCKHFVKEFDIAAQGESLPLTFICQIPWPNIDWRDEHHSKKIQEERESPIGDMVVVVPGDATIGDLKENAQKGLKDSYYFIKECFELSNIML</sequence>
<dbReference type="Gramene" id="mRNA:MD13G0042000">
    <property type="protein sequence ID" value="mRNA:MD13G0042000"/>
    <property type="gene ID" value="MD13G0042000"/>
</dbReference>